<evidence type="ECO:0000256" key="1">
    <source>
        <dbReference type="SAM" id="MobiDB-lite"/>
    </source>
</evidence>
<dbReference type="GO" id="GO:0005952">
    <property type="term" value="C:cAMP-dependent protein kinase complex"/>
    <property type="evidence" value="ECO:0007669"/>
    <property type="project" value="InterPro"/>
</dbReference>
<dbReference type="InterPro" id="IPR036866">
    <property type="entry name" value="RibonucZ/Hydroxyglut_hydro"/>
</dbReference>
<feature type="compositionally biased region" description="Basic and acidic residues" evidence="1">
    <location>
        <begin position="7"/>
        <end position="19"/>
    </location>
</feature>
<dbReference type="Proteomes" id="UP001165122">
    <property type="component" value="Unassembled WGS sequence"/>
</dbReference>
<dbReference type="SUPFAM" id="SSF56281">
    <property type="entry name" value="Metallo-hydrolase/oxidoreductase"/>
    <property type="match status" value="1"/>
</dbReference>
<feature type="compositionally biased region" description="Basic and acidic residues" evidence="1">
    <location>
        <begin position="28"/>
        <end position="44"/>
    </location>
</feature>
<dbReference type="InterPro" id="IPR050503">
    <property type="entry name" value="cAMP-dep_PK_reg_su-like"/>
</dbReference>
<dbReference type="PANTHER" id="PTHR11635">
    <property type="entry name" value="CAMP-DEPENDENT PROTEIN KINASE REGULATORY CHAIN"/>
    <property type="match status" value="1"/>
</dbReference>
<dbReference type="Pfam" id="PF00027">
    <property type="entry name" value="cNMP_binding"/>
    <property type="match status" value="1"/>
</dbReference>
<proteinExistence type="predicted"/>
<dbReference type="GO" id="GO:0034236">
    <property type="term" value="F:protein kinase A catalytic subunit binding"/>
    <property type="evidence" value="ECO:0007669"/>
    <property type="project" value="TreeGrafter"/>
</dbReference>
<dbReference type="GO" id="GO:0004862">
    <property type="term" value="F:cAMP-dependent protein kinase inhibitor activity"/>
    <property type="evidence" value="ECO:0007669"/>
    <property type="project" value="TreeGrafter"/>
</dbReference>
<organism evidence="3 4">
    <name type="scientific">Triparma laevis f. longispina</name>
    <dbReference type="NCBI Taxonomy" id="1714387"/>
    <lineage>
        <taxon>Eukaryota</taxon>
        <taxon>Sar</taxon>
        <taxon>Stramenopiles</taxon>
        <taxon>Ochrophyta</taxon>
        <taxon>Bolidophyceae</taxon>
        <taxon>Parmales</taxon>
        <taxon>Triparmaceae</taxon>
        <taxon>Triparma</taxon>
    </lineage>
</organism>
<dbReference type="Gene3D" id="3.60.15.10">
    <property type="entry name" value="Ribonuclease Z/Hydroxyacylglutathione hydrolase-like"/>
    <property type="match status" value="1"/>
</dbReference>
<reference evidence="4" key="1">
    <citation type="journal article" date="2023" name="Commun. Biol.">
        <title>Genome analysis of Parmales, the sister group of diatoms, reveals the evolutionary specialization of diatoms from phago-mixotrophs to photoautotrophs.</title>
        <authorList>
            <person name="Ban H."/>
            <person name="Sato S."/>
            <person name="Yoshikawa S."/>
            <person name="Yamada K."/>
            <person name="Nakamura Y."/>
            <person name="Ichinomiya M."/>
            <person name="Sato N."/>
            <person name="Blanc-Mathieu R."/>
            <person name="Endo H."/>
            <person name="Kuwata A."/>
            <person name="Ogata H."/>
        </authorList>
    </citation>
    <scope>NUCLEOTIDE SEQUENCE [LARGE SCALE GENOMIC DNA]</scope>
    <source>
        <strain evidence="4">NIES 3700</strain>
    </source>
</reference>
<dbReference type="CDD" id="cd00038">
    <property type="entry name" value="CAP_ED"/>
    <property type="match status" value="1"/>
</dbReference>
<feature type="compositionally biased region" description="Polar residues" evidence="1">
    <location>
        <begin position="45"/>
        <end position="61"/>
    </location>
</feature>
<gene>
    <name evidence="3" type="ORF">TrLO_g8243</name>
</gene>
<dbReference type="PANTHER" id="PTHR11635:SF152">
    <property type="entry name" value="CAMP-DEPENDENT PROTEIN KINASE TYPE I REGULATORY SUBUNIT-RELATED"/>
    <property type="match status" value="1"/>
</dbReference>
<evidence type="ECO:0000313" key="4">
    <source>
        <dbReference type="Proteomes" id="UP001165122"/>
    </source>
</evidence>
<sequence>MSQPLVSEDKMNASSHEDNIDSSSQARSRLEIARHTDEQIRELETSTNADNEAGETTTKGLSESLPCVETFTLAPAPSRPRAISSAQFLSPSPFRQRKRGLNFNLRGGKSTTGDIKESEIPLDVCRLPRGGIYVQTNLGSVLIGSPAGTLKDILKGELDMPKLLIAPLDSFSRTLGSHLGLNLAEFELIILRSYFSASSIKRQTTLPPVTLLCVTKKKAEAIRAALTESLLPHVIDEKIWAHDFTSSHGHSEVCLSKEIEALRRRAFSELNDEDDDITLDDLVQIKSLDEDVGHDGLFTIRDRESTLGVNVEEGHGGAFRLKETHNGEVRKVAVSGVVKLPEELPQAICPFDFTPPLFGVTVLGNSNGFDHVGLATGYIIWVNRRGILVNPPAYCATRLELEMEIHPDMIKCVILTSSHGDFDQGFFQKILQEERVISHSTKTIYDSFIRKYAALSGLRPKMLRSASRFRQIRIGTPVKICGASFEFFYNLDTVPSLGFTISFGGKILLFTGGHSLSKATVDGLFEKNSLPAARRNFFANLGHDQFERIFYDAPLCDSRIMSKTLGSLDQEALKGKLLVNHSSNSDLPPGVDRGPDGRGIGSTLVFNATPPKYSSARNLVESVEAIMFFKGLSIEYAASLVQVAEIKLFKAGEKVMEAGKPILSMSIILSGRVNVVYPSHATINNEGSKGDEDKEKAATTEIHWVTGDCFGEEALITGISTIDAVTATEVELLQIANTDLQWILSGTPVRERIQRCHDMRLASISLENVLQNNSLLRSLTRAQMLAFEMDASIQHTEGDTAIWCKGDPADFAILVVKGRLCFPNAIARLMSGLIKKSGTMMVKKEDVRHNYCPDIFTRGAWIGNVSDIIEPMGTHNNTLKANSDCVYFKIEAKAISSIFMTNPGLFVALGESEFVI</sequence>
<feature type="region of interest" description="Disordered" evidence="1">
    <location>
        <begin position="1"/>
        <end position="62"/>
    </location>
</feature>
<evidence type="ECO:0000313" key="3">
    <source>
        <dbReference type="EMBL" id="GMI07524.1"/>
    </source>
</evidence>
<dbReference type="InterPro" id="IPR018490">
    <property type="entry name" value="cNMP-bd_dom_sf"/>
</dbReference>
<dbReference type="Gene3D" id="2.60.120.10">
    <property type="entry name" value="Jelly Rolls"/>
    <property type="match status" value="2"/>
</dbReference>
<dbReference type="SUPFAM" id="SSF51206">
    <property type="entry name" value="cAMP-binding domain-like"/>
    <property type="match status" value="2"/>
</dbReference>
<dbReference type="InterPro" id="IPR014710">
    <property type="entry name" value="RmlC-like_jellyroll"/>
</dbReference>
<dbReference type="InterPro" id="IPR000595">
    <property type="entry name" value="cNMP-bd_dom"/>
</dbReference>
<dbReference type="EMBL" id="BRXW01000113">
    <property type="protein sequence ID" value="GMI07524.1"/>
    <property type="molecule type" value="Genomic_DNA"/>
</dbReference>
<dbReference type="GO" id="GO:0005829">
    <property type="term" value="C:cytosol"/>
    <property type="evidence" value="ECO:0007669"/>
    <property type="project" value="TreeGrafter"/>
</dbReference>
<dbReference type="PROSITE" id="PS50042">
    <property type="entry name" value="CNMP_BINDING_3"/>
    <property type="match status" value="1"/>
</dbReference>
<name>A0A9W7F8U5_9STRA</name>
<dbReference type="GO" id="GO:0030552">
    <property type="term" value="F:cAMP binding"/>
    <property type="evidence" value="ECO:0007669"/>
    <property type="project" value="TreeGrafter"/>
</dbReference>
<dbReference type="AlphaFoldDB" id="A0A9W7F8U5"/>
<protein>
    <recommendedName>
        <fullName evidence="2">Cyclic nucleotide-binding domain-containing protein</fullName>
    </recommendedName>
</protein>
<evidence type="ECO:0000259" key="2">
    <source>
        <dbReference type="PROSITE" id="PS50042"/>
    </source>
</evidence>
<comment type="caution">
    <text evidence="3">The sequence shown here is derived from an EMBL/GenBank/DDBJ whole genome shotgun (WGS) entry which is preliminary data.</text>
</comment>
<accession>A0A9W7F8U5</accession>
<keyword evidence="4" id="KW-1185">Reference proteome</keyword>
<feature type="domain" description="Cyclic nucleotide-binding" evidence="2">
    <location>
        <begin position="628"/>
        <end position="752"/>
    </location>
</feature>
<dbReference type="OrthoDB" id="202028at2759"/>